<dbReference type="PANTHER" id="PTHR35871:SF1">
    <property type="entry name" value="CXC1-LIKE CYSTEINE CLUSTER ASSOCIATED WITH KDZ TRANSPOSASES DOMAIN-CONTAINING PROTEIN"/>
    <property type="match status" value="1"/>
</dbReference>
<reference evidence="1" key="1">
    <citation type="submission" date="2021-06" db="EMBL/GenBank/DDBJ databases">
        <authorList>
            <person name="Kallberg Y."/>
            <person name="Tangrot J."/>
            <person name="Rosling A."/>
        </authorList>
    </citation>
    <scope>NUCLEOTIDE SEQUENCE</scope>
    <source>
        <strain evidence="1">FL966</strain>
    </source>
</reference>
<protein>
    <submittedName>
        <fullName evidence="1">15744_t:CDS:1</fullName>
    </submittedName>
</protein>
<dbReference type="EMBL" id="CAJVQA010014121">
    <property type="protein sequence ID" value="CAG8729104.1"/>
    <property type="molecule type" value="Genomic_DNA"/>
</dbReference>
<dbReference type="OrthoDB" id="10044727at2759"/>
<dbReference type="Proteomes" id="UP000789759">
    <property type="component" value="Unassembled WGS sequence"/>
</dbReference>
<proteinExistence type="predicted"/>
<gene>
    <name evidence="1" type="ORF">CPELLU_LOCUS13372</name>
</gene>
<evidence type="ECO:0000313" key="1">
    <source>
        <dbReference type="EMBL" id="CAG8729104.1"/>
    </source>
</evidence>
<dbReference type="PANTHER" id="PTHR35871">
    <property type="entry name" value="EXPRESSED PROTEIN"/>
    <property type="match status" value="1"/>
</dbReference>
<evidence type="ECO:0000313" key="2">
    <source>
        <dbReference type="Proteomes" id="UP000789759"/>
    </source>
</evidence>
<accession>A0A9N9IBI3</accession>
<keyword evidence="2" id="KW-1185">Reference proteome</keyword>
<comment type="caution">
    <text evidence="1">The sequence shown here is derived from an EMBL/GenBank/DDBJ whole genome shotgun (WGS) entry which is preliminary data.</text>
</comment>
<organism evidence="1 2">
    <name type="scientific">Cetraspora pellucida</name>
    <dbReference type="NCBI Taxonomy" id="1433469"/>
    <lineage>
        <taxon>Eukaryota</taxon>
        <taxon>Fungi</taxon>
        <taxon>Fungi incertae sedis</taxon>
        <taxon>Mucoromycota</taxon>
        <taxon>Glomeromycotina</taxon>
        <taxon>Glomeromycetes</taxon>
        <taxon>Diversisporales</taxon>
        <taxon>Gigasporaceae</taxon>
        <taxon>Cetraspora</taxon>
    </lineage>
</organism>
<name>A0A9N9IBI3_9GLOM</name>
<dbReference type="AlphaFoldDB" id="A0A9N9IBI3"/>
<sequence length="320" mass="36882">MQMLVYNAITYKKTKTNQEKNIESNNIPLLLNVEASNNVSLLNISILSNLSLLDIETLYNSRLLNVKTLYNIPLLNVETSSNLPLLDIETSSNLPLLDVEILSNLLLFDVKTSSNLPLLDVETSCNISLLLDNKTLTNNTSLVQQPQTTTKAEYILEQSTNHNAIAEDALVATRMNLGSRGSQLKMHNKLKEELKGIKKVLEEYNLWLTEGVHLRYKQCSKKKDNSSERLNCCAPKIIELQPDFCEQKLLLEEALVNVEHIFEKYPKYYYECNFIERYWGFIKQKTRKSCIYNYNDLLKRIPNALTNVFLTKICRFAYKL</sequence>